<reference evidence="4" key="1">
    <citation type="submission" date="2017-03" db="EMBL/GenBank/DDBJ databases">
        <title>Full genome sequence of a non-lethal Shewanella isolate that potentiates virulence of Vibio parahaemolyticus causing acute hepatopancreatic necrosis disease (AHPND) in shrimp.</title>
        <authorList>
            <person name="Prachumwat A."/>
            <person name="Sritunyalucksana K."/>
        </authorList>
    </citation>
    <scope>NUCLEOTIDE SEQUENCE [LARGE SCALE GENOMIC DNA]</scope>
    <source>
        <strain evidence="4">TH2012</strain>
    </source>
</reference>
<feature type="signal peptide" evidence="2">
    <location>
        <begin position="1"/>
        <end position="22"/>
    </location>
</feature>
<evidence type="ECO:0000313" key="4">
    <source>
        <dbReference type="Proteomes" id="UP000278437"/>
    </source>
</evidence>
<feature type="region of interest" description="Disordered" evidence="1">
    <location>
        <begin position="257"/>
        <end position="296"/>
    </location>
</feature>
<accession>A0ABM7CZB0</accession>
<dbReference type="Proteomes" id="UP000278437">
    <property type="component" value="Chromosome"/>
</dbReference>
<protein>
    <recommendedName>
        <fullName evidence="5">Leucine Rich repeats (2 copies)</fullName>
    </recommendedName>
</protein>
<evidence type="ECO:0000256" key="1">
    <source>
        <dbReference type="SAM" id="MobiDB-lite"/>
    </source>
</evidence>
<dbReference type="RefSeq" id="WP_126165865.1">
    <property type="nucleotide sequence ID" value="NZ_CP020373.1"/>
</dbReference>
<feature type="compositionally biased region" description="Low complexity" evidence="1">
    <location>
        <begin position="283"/>
        <end position="296"/>
    </location>
</feature>
<evidence type="ECO:0000313" key="3">
    <source>
        <dbReference type="EMBL" id="AZQ09395.1"/>
    </source>
</evidence>
<feature type="chain" id="PRO_5045553727" description="Leucine Rich repeats (2 copies)" evidence="2">
    <location>
        <begin position="23"/>
        <end position="477"/>
    </location>
</feature>
<evidence type="ECO:0008006" key="5">
    <source>
        <dbReference type="Google" id="ProtNLM"/>
    </source>
</evidence>
<gene>
    <name evidence="3" type="ORF">STH12_00243</name>
</gene>
<evidence type="ECO:0000256" key="2">
    <source>
        <dbReference type="SAM" id="SignalP"/>
    </source>
</evidence>
<organism evidence="3 4">
    <name type="scientific">Shewanella khirikhana</name>
    <dbReference type="NCBI Taxonomy" id="1965282"/>
    <lineage>
        <taxon>Bacteria</taxon>
        <taxon>Pseudomonadati</taxon>
        <taxon>Pseudomonadota</taxon>
        <taxon>Gammaproteobacteria</taxon>
        <taxon>Alteromonadales</taxon>
        <taxon>Shewanellaceae</taxon>
        <taxon>Shewanella</taxon>
    </lineage>
</organism>
<proteinExistence type="predicted"/>
<dbReference type="EMBL" id="CP020373">
    <property type="protein sequence ID" value="AZQ09395.1"/>
    <property type="molecule type" value="Genomic_DNA"/>
</dbReference>
<keyword evidence="2" id="KW-0732">Signal</keyword>
<keyword evidence="4" id="KW-1185">Reference proteome</keyword>
<name>A0ABM7CZB0_9GAMM</name>
<feature type="compositionally biased region" description="Polar residues" evidence="1">
    <location>
        <begin position="264"/>
        <end position="277"/>
    </location>
</feature>
<sequence length="477" mass="49894">MPNRPPTFATLAFMLLAGTAFAADRDALIAEFDASTAPLVRQSKAIEHGWDDKAFRNGLERHNGDATALLREGWVSRFLQDANAQQQLARQYRAHLGSMIAAMPAGSHCKSQAPLTQMDTELAAIDAYIQRLQGYQGLSSLEQAYPAVMDMNISHARVVSVISLGATFRHCVLLDEAPALARGLSGEEGDALAINLISTLAAEDMSALMAEAGQGDNAEVLAALMAAQAGQMPADDKTNASIAKPLIAQPLMAKSLTAGPDAAGQNTQGTDNNTVADNTVADAPQAPSGSAASPQPVSAVTFTDAALGGCIKEAARSMSVTMTDELELLRCDLSGKSVKLADLRQFPALSMLALSNAHIDDLTPLSGIDNLILSNVTLAGFKGLHDVSSIQLANADVSDWLSLTALKGTTVSIKSGNCDDLAALDGRDDLVLIHKGLDSRELAGRMARSEQSGVATVMTRCSFGAAKLAELPGGTKR</sequence>